<gene>
    <name evidence="1" type="ORF">HO133_001839</name>
</gene>
<dbReference type="Proteomes" id="UP000593566">
    <property type="component" value="Unassembled WGS sequence"/>
</dbReference>
<evidence type="ECO:0000313" key="2">
    <source>
        <dbReference type="Proteomes" id="UP000593566"/>
    </source>
</evidence>
<reference evidence="1 2" key="1">
    <citation type="journal article" date="2020" name="Genomics">
        <title>Complete, high-quality genomes from long-read metagenomic sequencing of two wolf lichen thalli reveals enigmatic genome architecture.</title>
        <authorList>
            <person name="McKenzie S.K."/>
            <person name="Walston R.F."/>
            <person name="Allen J.L."/>
        </authorList>
    </citation>
    <scope>NUCLEOTIDE SEQUENCE [LARGE SCALE GENOMIC DNA]</scope>
    <source>
        <strain evidence="1">WasteWater1</strain>
    </source>
</reference>
<proteinExistence type="predicted"/>
<dbReference type="RefSeq" id="XP_037151306.1">
    <property type="nucleotide sequence ID" value="XM_037292767.1"/>
</dbReference>
<protein>
    <submittedName>
        <fullName evidence="1">Uncharacterized protein</fullName>
    </submittedName>
</protein>
<comment type="caution">
    <text evidence="1">The sequence shown here is derived from an EMBL/GenBank/DDBJ whole genome shotgun (WGS) entry which is preliminary data.</text>
</comment>
<name>A0A8H6FBC7_9LECA</name>
<dbReference type="GeneID" id="59330253"/>
<evidence type="ECO:0000313" key="1">
    <source>
        <dbReference type="EMBL" id="KAF6221871.1"/>
    </source>
</evidence>
<dbReference type="AlphaFoldDB" id="A0A8H6FBC7"/>
<accession>A0A8H6FBC7</accession>
<dbReference type="EMBL" id="JACCJB010000013">
    <property type="protein sequence ID" value="KAF6221871.1"/>
    <property type="molecule type" value="Genomic_DNA"/>
</dbReference>
<organism evidence="1 2">
    <name type="scientific">Letharia lupina</name>
    <dbReference type="NCBI Taxonomy" id="560253"/>
    <lineage>
        <taxon>Eukaryota</taxon>
        <taxon>Fungi</taxon>
        <taxon>Dikarya</taxon>
        <taxon>Ascomycota</taxon>
        <taxon>Pezizomycotina</taxon>
        <taxon>Lecanoromycetes</taxon>
        <taxon>OSLEUM clade</taxon>
        <taxon>Lecanoromycetidae</taxon>
        <taxon>Lecanorales</taxon>
        <taxon>Lecanorineae</taxon>
        <taxon>Parmeliaceae</taxon>
        <taxon>Letharia</taxon>
    </lineage>
</organism>
<keyword evidence="2" id="KW-1185">Reference proteome</keyword>
<sequence>MFERHFDPSTRWYQELDRDDINFYFEVQVRRAYGKPDPKRRILLEQITCFEVSELWYEKATPEAQTDDEDMTDDEECNGKVTHLAAAAQRMKASITLPASALAQRQRVGTMIMSAKKGSTQAWQNVQAEA</sequence>